<dbReference type="InterPro" id="IPR011528">
    <property type="entry name" value="NERD"/>
</dbReference>
<dbReference type="STRING" id="52442.SAMN05421880_1336"/>
<protein>
    <submittedName>
        <fullName evidence="2">Nuclease-related domain-containing protein</fullName>
    </submittedName>
</protein>
<accession>A0A1I4TME4</accession>
<keyword evidence="3" id="KW-1185">Reference proteome</keyword>
<reference evidence="2 3" key="1">
    <citation type="submission" date="2016-10" db="EMBL/GenBank/DDBJ databases">
        <authorList>
            <person name="de Groot N.N."/>
        </authorList>
    </citation>
    <scope>NUCLEOTIDE SEQUENCE [LARGE SCALE GENOMIC DNA]</scope>
    <source>
        <strain evidence="2 3">Nm146</strain>
    </source>
</reference>
<name>A0A1I4TME4_9PROT</name>
<gene>
    <name evidence="2" type="ORF">SAMN05421880_1336</name>
</gene>
<dbReference type="EMBL" id="FOUF01000033">
    <property type="protein sequence ID" value="SFM77710.1"/>
    <property type="molecule type" value="Genomic_DNA"/>
</dbReference>
<proteinExistence type="predicted"/>
<dbReference type="Proteomes" id="UP000199561">
    <property type="component" value="Unassembled WGS sequence"/>
</dbReference>
<sequence length="325" mass="37026">MIIKEADSREEDLNTLEILLNHPQASFETKKLIDREIKNIRSGIKGEEEAAYEMRMRFKDNKNWYVIHDLRIEVDGLVAQIDHVLINRFMEMFICESKRFFEGIAINEQMEFSAFYGGKPYGIPSPIEQNKKHVAILKKLFESEAVELPKRLGLSIKPKYITNVLVSKNARISRPNIKSHELESIVKTDQFISHIGKLIENDNNPLAIVKLVGADTVEKLARDLVNQHRPIKFNWAARFGLSDLSGVADSTPTKAYRSEQKAASPQIEANEDSPKKKLICHSCGTKISYKEGVFCWNNTKKFGGYAYCLDCQKSEQFSAKALAIQ</sequence>
<evidence type="ECO:0000259" key="1">
    <source>
        <dbReference type="PROSITE" id="PS50965"/>
    </source>
</evidence>
<organism evidence="2 3">
    <name type="scientific">Nitrosomonas nitrosa</name>
    <dbReference type="NCBI Taxonomy" id="52442"/>
    <lineage>
        <taxon>Bacteria</taxon>
        <taxon>Pseudomonadati</taxon>
        <taxon>Pseudomonadota</taxon>
        <taxon>Betaproteobacteria</taxon>
        <taxon>Nitrosomonadales</taxon>
        <taxon>Nitrosomonadaceae</taxon>
        <taxon>Nitrosomonas</taxon>
    </lineage>
</organism>
<feature type="domain" description="NERD" evidence="1">
    <location>
        <begin position="42"/>
        <end position="160"/>
    </location>
</feature>
<dbReference type="Pfam" id="PF08378">
    <property type="entry name" value="NERD"/>
    <property type="match status" value="1"/>
</dbReference>
<dbReference type="AlphaFoldDB" id="A0A1I4TME4"/>
<evidence type="ECO:0000313" key="3">
    <source>
        <dbReference type="Proteomes" id="UP000199561"/>
    </source>
</evidence>
<evidence type="ECO:0000313" key="2">
    <source>
        <dbReference type="EMBL" id="SFM77710.1"/>
    </source>
</evidence>
<dbReference type="RefSeq" id="WP_090671686.1">
    <property type="nucleotide sequence ID" value="NZ_FOUF01000033.1"/>
</dbReference>
<dbReference type="PROSITE" id="PS50965">
    <property type="entry name" value="NERD"/>
    <property type="match status" value="1"/>
</dbReference>